<protein>
    <submittedName>
        <fullName evidence="1">UDP-N-acetylglucosamine transporter YEA4</fullName>
    </submittedName>
</protein>
<proteinExistence type="predicted"/>
<dbReference type="EMBL" id="LR724146">
    <property type="protein sequence ID" value="VWO94682.1"/>
    <property type="molecule type" value="Genomic_DNA"/>
</dbReference>
<gene>
    <name evidence="1" type="primary">G4MNK1</name>
</gene>
<reference evidence="1" key="1">
    <citation type="submission" date="2019-10" db="EMBL/GenBank/DDBJ databases">
        <authorList>
            <person name="Nor Muhammad N."/>
        </authorList>
    </citation>
    <scope>NUCLEOTIDE SEQUENCE</scope>
</reference>
<name>A0A5K1JSS9_9APHY</name>
<organism evidence="1">
    <name type="scientific">Ganoderma boninense</name>
    <dbReference type="NCBI Taxonomy" id="34458"/>
    <lineage>
        <taxon>Eukaryota</taxon>
        <taxon>Fungi</taxon>
        <taxon>Dikarya</taxon>
        <taxon>Basidiomycota</taxon>
        <taxon>Agaricomycotina</taxon>
        <taxon>Agaricomycetes</taxon>
        <taxon>Polyporales</taxon>
        <taxon>Polyporaceae</taxon>
        <taxon>Ganoderma</taxon>
    </lineage>
</organism>
<sequence>MSFHRFSTWKTLPNDDMRAWYPVLGITGPQVRLSSTRGVACVRVRDRPRRPLPSDPGEGTVTGDEDAWGWLAVSSEPLSECAFPEDSDAAEAPDSPPPLRSVMCVVEAVPK</sequence>
<dbReference type="AlphaFoldDB" id="A0A5K1JSS9"/>
<accession>A0A5K1JSS9</accession>
<evidence type="ECO:0000313" key="1">
    <source>
        <dbReference type="EMBL" id="VWO94682.1"/>
    </source>
</evidence>